<proteinExistence type="predicted"/>
<evidence type="ECO:0000313" key="2">
    <source>
        <dbReference type="EMBL" id="PQJ09977.1"/>
    </source>
</evidence>
<dbReference type="AlphaFoldDB" id="A0A2S7STN5"/>
<keyword evidence="3" id="KW-1185">Reference proteome</keyword>
<dbReference type="EMBL" id="PPSL01000004">
    <property type="protein sequence ID" value="PQJ09977.1"/>
    <property type="molecule type" value="Genomic_DNA"/>
</dbReference>
<accession>A0A2S7STN5</accession>
<keyword evidence="1" id="KW-0812">Transmembrane</keyword>
<dbReference type="Proteomes" id="UP000239872">
    <property type="component" value="Unassembled WGS sequence"/>
</dbReference>
<sequence length="279" mass="30600">MSGKMTHDEEQYLQQKMDTASLKELFPEFDKEAEWKVLSGKMKPRSVPDYKWMRVAAMLLLVVSVGGYLLFVNNTRSPRNNEIASSTNTLPDTIVKKAANEMDGGVTSAAEPRQIASVSSPTKVKRATFISNRPLQAISAMALVTGTYGKSTEAICNATKCAIEICISQTVKCKDKAPAAVADCRTLEPDQAGPLKYTDPERYGCTVTVDEIRIKKVATGETIVINSETQPGSAEEMLQCFTGEKKCDMMAGFFDTDCNDNNSPRKITIDSHYGDVIIQ</sequence>
<keyword evidence="1" id="KW-0472">Membrane</keyword>
<evidence type="ECO:0000256" key="1">
    <source>
        <dbReference type="SAM" id="Phobius"/>
    </source>
</evidence>
<comment type="caution">
    <text evidence="2">The sequence shown here is derived from an EMBL/GenBank/DDBJ whole genome shotgun (WGS) entry which is preliminary data.</text>
</comment>
<gene>
    <name evidence="2" type="ORF">CJD36_014860</name>
</gene>
<organism evidence="2 3">
    <name type="scientific">Flavipsychrobacter stenotrophus</name>
    <dbReference type="NCBI Taxonomy" id="2077091"/>
    <lineage>
        <taxon>Bacteria</taxon>
        <taxon>Pseudomonadati</taxon>
        <taxon>Bacteroidota</taxon>
        <taxon>Chitinophagia</taxon>
        <taxon>Chitinophagales</taxon>
        <taxon>Chitinophagaceae</taxon>
        <taxon>Flavipsychrobacter</taxon>
    </lineage>
</organism>
<protein>
    <submittedName>
        <fullName evidence="2">Uncharacterized protein</fullName>
    </submittedName>
</protein>
<keyword evidence="1" id="KW-1133">Transmembrane helix</keyword>
<evidence type="ECO:0000313" key="3">
    <source>
        <dbReference type="Proteomes" id="UP000239872"/>
    </source>
</evidence>
<feature type="transmembrane region" description="Helical" evidence="1">
    <location>
        <begin position="52"/>
        <end position="71"/>
    </location>
</feature>
<reference evidence="2 3" key="1">
    <citation type="submission" date="2018-01" db="EMBL/GenBank/DDBJ databases">
        <title>A novel member of the phylum Bacteroidetes isolated from glacier ice.</title>
        <authorList>
            <person name="Liu Q."/>
            <person name="Xin Y.-H."/>
        </authorList>
    </citation>
    <scope>NUCLEOTIDE SEQUENCE [LARGE SCALE GENOMIC DNA]</scope>
    <source>
        <strain evidence="2 3">RB1R16</strain>
    </source>
</reference>
<name>A0A2S7STN5_9BACT</name>